<evidence type="ECO:0000259" key="1">
    <source>
        <dbReference type="Pfam" id="PF12705"/>
    </source>
</evidence>
<dbReference type="InterPro" id="IPR038726">
    <property type="entry name" value="PDDEXK_AddAB-type"/>
</dbReference>
<organism evidence="2 3">
    <name type="scientific">Octadecabacter dasysiphoniae</name>
    <dbReference type="NCBI Taxonomy" id="2909341"/>
    <lineage>
        <taxon>Bacteria</taxon>
        <taxon>Pseudomonadati</taxon>
        <taxon>Pseudomonadota</taxon>
        <taxon>Alphaproteobacteria</taxon>
        <taxon>Rhodobacterales</taxon>
        <taxon>Roseobacteraceae</taxon>
        <taxon>Octadecabacter</taxon>
    </lineage>
</organism>
<feature type="domain" description="PD-(D/E)XK endonuclease-like" evidence="1">
    <location>
        <begin position="713"/>
        <end position="935"/>
    </location>
</feature>
<comment type="caution">
    <text evidence="2">The sequence shown here is derived from an EMBL/GenBank/DDBJ whole genome shotgun (WGS) entry which is preliminary data.</text>
</comment>
<dbReference type="SUPFAM" id="SSF52540">
    <property type="entry name" value="P-loop containing nucleoside triphosphate hydrolases"/>
    <property type="match status" value="1"/>
</dbReference>
<dbReference type="EMBL" id="JAKGAQ010000002">
    <property type="protein sequence ID" value="MCF2871498.1"/>
    <property type="molecule type" value="Genomic_DNA"/>
</dbReference>
<reference evidence="2 3" key="1">
    <citation type="submission" date="2022-01" db="EMBL/GenBank/DDBJ databases">
        <title>Octadecabacter sp. nov., isolated from a marine alga.</title>
        <authorList>
            <person name="Jin M.S."/>
            <person name="Kim H.M."/>
            <person name="Han D.M."/>
            <person name="Jung J.J."/>
            <person name="Jeon C.O."/>
        </authorList>
    </citation>
    <scope>NUCLEOTIDE SEQUENCE [LARGE SCALE GENOMIC DNA]</scope>
    <source>
        <strain evidence="2 3">G9-8</strain>
    </source>
</reference>
<name>A0ABS9CWH3_9RHOB</name>
<dbReference type="InterPro" id="IPR011604">
    <property type="entry name" value="PDDEXK-like_dom_sf"/>
</dbReference>
<dbReference type="Proteomes" id="UP001200557">
    <property type="component" value="Unassembled WGS sequence"/>
</dbReference>
<sequence length="981" mass="107915">MFNPTTAPRVFGVPIGADFSTALHDGLRTYFANLAPTDVAQVDIYVNTRRMQRRLLSLFHDGDAVLLPRIMLVTDLALNADLEGAAPAVAPLRRRLEVARLVKGLIEADPTLAARSSAFDLAESLVALMGEMQGEGVHPDVIANLDVTDQSGHWQRSLSFIQLVQQYFGMATQPDIEGRQRRVIETQVARWQDAPPSHPIIVAGSTGSRGATSLFMQAVAMLPQGAVILPGVDHDMPRDVWDRLDPKSGGEDHPQYRFKALCDALDIHPRDIARWGPITDINSARTGLVSLSLRPAPVTDQWIKDGPDLGDLSDATQDLTLIEAPTPRAEADAIAVRLRQAVEDGQTAALITPDRMLTRQVTGALDRWGITPDDSAGLPLQLTAPGRFLRHIVDLFSAPLDAERLLVLLRHPLTNSTSKTGTNHNLHTNALELELRRNGPPFPTIDSLTSWASQTADRHPDRPAWALWVGTILTGLTTTDALRLDTHIANHIDIAERLSAGPDSDGSGELWKEAAGREALRVMSELRTHADAGGDMTGWDYRQLVGSVLATGDVRDRDRGHPQVLIWGTLEARVQSADLVILGGMNEGTWPEAPAPDPWLNRPFRMQAGLLLPERRIGLSAHDFQQAVCAKHVVISRAIRSDEAETVSSRWVNRLTNLLGGLTEKNGPDCLRAMRERGQHWLNLAAEIAAPKVSVAAAPRPSPAPPAHVRPDQLSVTQIKTLIRDPYAIYARKILRLNALDPLSHNPDAPLRGIIVHEILETFVQRGIDPSDATAADALMDIADDVLMTHCPWPAMRILWRARIASFVPHFLIEEQKRRATSTNFGLEMRGELRLKSVPFTLTGMADRIDLTADGEAIIYDYKTGKPPSADQQKHFDKQLLLEAAMVERGAFKALGVVRTKAAIYIGLGSDLKDVPAPLKDAPPDETLEKFENLMAKWMEPEKGYTSRRANETLTFAGDYDHLARYGEWDETHPATVEDMA</sequence>
<evidence type="ECO:0000313" key="2">
    <source>
        <dbReference type="EMBL" id="MCF2871498.1"/>
    </source>
</evidence>
<accession>A0ABS9CWH3</accession>
<dbReference type="Pfam" id="PF12705">
    <property type="entry name" value="PDDEXK_1"/>
    <property type="match status" value="1"/>
</dbReference>
<dbReference type="NCBIfam" id="TIGR02786">
    <property type="entry name" value="addB_alphas"/>
    <property type="match status" value="1"/>
</dbReference>
<proteinExistence type="predicted"/>
<keyword evidence="3" id="KW-1185">Reference proteome</keyword>
<dbReference type="RefSeq" id="WP_235225756.1">
    <property type="nucleotide sequence ID" value="NZ_JAKGAQ010000002.1"/>
</dbReference>
<dbReference type="InterPro" id="IPR027417">
    <property type="entry name" value="P-loop_NTPase"/>
</dbReference>
<gene>
    <name evidence="2" type="primary">addB</name>
    <name evidence="2" type="ORF">L0664_10525</name>
</gene>
<dbReference type="Gene3D" id="3.90.320.10">
    <property type="match status" value="1"/>
</dbReference>
<evidence type="ECO:0000313" key="3">
    <source>
        <dbReference type="Proteomes" id="UP001200557"/>
    </source>
</evidence>
<dbReference type="SUPFAM" id="SSF52980">
    <property type="entry name" value="Restriction endonuclease-like"/>
    <property type="match status" value="1"/>
</dbReference>
<dbReference type="InterPro" id="IPR011335">
    <property type="entry name" value="Restrct_endonuc-II-like"/>
</dbReference>
<dbReference type="InterPro" id="IPR014153">
    <property type="entry name" value="Ds_break_AddB"/>
</dbReference>
<protein>
    <submittedName>
        <fullName evidence="2">Double-strand break repair protein AddB</fullName>
    </submittedName>
</protein>